<name>A0A507BLS1_9PEZI</name>
<organism evidence="9 10">
    <name type="scientific">Thyridium curvatum</name>
    <dbReference type="NCBI Taxonomy" id="1093900"/>
    <lineage>
        <taxon>Eukaryota</taxon>
        <taxon>Fungi</taxon>
        <taxon>Dikarya</taxon>
        <taxon>Ascomycota</taxon>
        <taxon>Pezizomycotina</taxon>
        <taxon>Sordariomycetes</taxon>
        <taxon>Sordariomycetidae</taxon>
        <taxon>Thyridiales</taxon>
        <taxon>Thyridiaceae</taxon>
        <taxon>Thyridium</taxon>
    </lineage>
</organism>
<dbReference type="InterPro" id="IPR045063">
    <property type="entry name" value="Dynamin_N"/>
</dbReference>
<dbReference type="InterPro" id="IPR020850">
    <property type="entry name" value="GED_dom"/>
</dbReference>
<dbReference type="InterPro" id="IPR003130">
    <property type="entry name" value="GED"/>
</dbReference>
<feature type="domain" description="Dynamin-type G" evidence="8">
    <location>
        <begin position="35"/>
        <end position="324"/>
    </location>
</feature>
<dbReference type="CDD" id="cd08771">
    <property type="entry name" value="DLP_1"/>
    <property type="match status" value="1"/>
</dbReference>
<evidence type="ECO:0000256" key="1">
    <source>
        <dbReference type="ARBA" id="ARBA00022741"/>
    </source>
</evidence>
<evidence type="ECO:0000313" key="9">
    <source>
        <dbReference type="EMBL" id="TPX17650.1"/>
    </source>
</evidence>
<evidence type="ECO:0000256" key="5">
    <source>
        <dbReference type="RuleBase" id="RU003932"/>
    </source>
</evidence>
<dbReference type="PRINTS" id="PR00195">
    <property type="entry name" value="DYNAMIN"/>
</dbReference>
<proteinExistence type="inferred from homology"/>
<dbReference type="OrthoDB" id="5061070at2759"/>
<dbReference type="Proteomes" id="UP000319257">
    <property type="component" value="Unassembled WGS sequence"/>
</dbReference>
<dbReference type="Pfam" id="PF00350">
    <property type="entry name" value="Dynamin_N"/>
    <property type="match status" value="1"/>
</dbReference>
<dbReference type="InParanoid" id="A0A507BLS1"/>
<dbReference type="PROSITE" id="PS51388">
    <property type="entry name" value="GED"/>
    <property type="match status" value="1"/>
</dbReference>
<comment type="caution">
    <text evidence="9">The sequence shown here is derived from an EMBL/GenBank/DDBJ whole genome shotgun (WGS) entry which is preliminary data.</text>
</comment>
<accession>A0A507BLS1</accession>
<evidence type="ECO:0000256" key="3">
    <source>
        <dbReference type="ARBA" id="ARBA00023175"/>
    </source>
</evidence>
<dbReference type="AlphaFoldDB" id="A0A507BLS1"/>
<feature type="compositionally biased region" description="Acidic residues" evidence="6">
    <location>
        <begin position="719"/>
        <end position="728"/>
    </location>
</feature>
<dbReference type="GO" id="GO:0016020">
    <property type="term" value="C:membrane"/>
    <property type="evidence" value="ECO:0007669"/>
    <property type="project" value="TreeGrafter"/>
</dbReference>
<dbReference type="FunFam" id="3.40.50.300:FF:000473">
    <property type="entry name" value="Vacuolar sorting-associated 1 protein"/>
    <property type="match status" value="1"/>
</dbReference>
<dbReference type="GO" id="GO:0008017">
    <property type="term" value="F:microtubule binding"/>
    <property type="evidence" value="ECO:0007669"/>
    <property type="project" value="TreeGrafter"/>
</dbReference>
<keyword evidence="10" id="KW-1185">Reference proteome</keyword>
<dbReference type="InterPro" id="IPR027417">
    <property type="entry name" value="P-loop_NTPase"/>
</dbReference>
<dbReference type="InterPro" id="IPR030381">
    <property type="entry name" value="G_DYNAMIN_dom"/>
</dbReference>
<dbReference type="GO" id="GO:0005874">
    <property type="term" value="C:microtubule"/>
    <property type="evidence" value="ECO:0007669"/>
    <property type="project" value="TreeGrafter"/>
</dbReference>
<evidence type="ECO:0000259" key="7">
    <source>
        <dbReference type="PROSITE" id="PS51388"/>
    </source>
</evidence>
<dbReference type="GeneID" id="41979508"/>
<dbReference type="Gene3D" id="3.40.50.300">
    <property type="entry name" value="P-loop containing nucleotide triphosphate hydrolases"/>
    <property type="match status" value="1"/>
</dbReference>
<dbReference type="GO" id="GO:0048312">
    <property type="term" value="P:intracellular distribution of mitochondria"/>
    <property type="evidence" value="ECO:0007669"/>
    <property type="project" value="TreeGrafter"/>
</dbReference>
<dbReference type="InterPro" id="IPR000375">
    <property type="entry name" value="Dynamin_stalk"/>
</dbReference>
<feature type="region of interest" description="Disordered" evidence="6">
    <location>
        <begin position="710"/>
        <end position="739"/>
    </location>
</feature>
<dbReference type="InterPro" id="IPR019762">
    <property type="entry name" value="Dynamin_GTPase_CS"/>
</dbReference>
<dbReference type="GO" id="GO:0000266">
    <property type="term" value="P:mitochondrial fission"/>
    <property type="evidence" value="ECO:0007669"/>
    <property type="project" value="TreeGrafter"/>
</dbReference>
<gene>
    <name evidence="9" type="ORF">E0L32_012061</name>
</gene>
<dbReference type="PANTHER" id="PTHR11566">
    <property type="entry name" value="DYNAMIN"/>
    <property type="match status" value="1"/>
</dbReference>
<evidence type="ECO:0000259" key="8">
    <source>
        <dbReference type="PROSITE" id="PS51718"/>
    </source>
</evidence>
<evidence type="ECO:0000313" key="10">
    <source>
        <dbReference type="Proteomes" id="UP000319257"/>
    </source>
</evidence>
<dbReference type="GO" id="GO:0016559">
    <property type="term" value="P:peroxisome fission"/>
    <property type="evidence" value="ECO:0007669"/>
    <property type="project" value="TreeGrafter"/>
</dbReference>
<dbReference type="GO" id="GO:0005525">
    <property type="term" value="F:GTP binding"/>
    <property type="evidence" value="ECO:0007669"/>
    <property type="project" value="UniProtKB-KW"/>
</dbReference>
<dbReference type="GO" id="GO:0003924">
    <property type="term" value="F:GTPase activity"/>
    <property type="evidence" value="ECO:0007669"/>
    <property type="project" value="InterPro"/>
</dbReference>
<dbReference type="SMART" id="SM00053">
    <property type="entry name" value="DYNc"/>
    <property type="match status" value="1"/>
</dbReference>
<evidence type="ECO:0000256" key="4">
    <source>
        <dbReference type="ARBA" id="ARBA00073589"/>
    </source>
</evidence>
<reference evidence="9 10" key="1">
    <citation type="submission" date="2019-06" db="EMBL/GenBank/DDBJ databases">
        <title>Draft genome sequence of the filamentous fungus Phialemoniopsis curvata isolated from diesel fuel.</title>
        <authorList>
            <person name="Varaljay V.A."/>
            <person name="Lyon W.J."/>
            <person name="Crouch A.L."/>
            <person name="Drake C.E."/>
            <person name="Hollomon J.M."/>
            <person name="Nadeau L.J."/>
            <person name="Nunn H.S."/>
            <person name="Stevenson B.S."/>
            <person name="Bojanowski C.L."/>
            <person name="Crookes-Goodson W.J."/>
        </authorList>
    </citation>
    <scope>NUCLEOTIDE SEQUENCE [LARGE SCALE GENOMIC DNA]</scope>
    <source>
        <strain evidence="9 10">D216</strain>
    </source>
</reference>
<dbReference type="PANTHER" id="PTHR11566:SF220">
    <property type="entry name" value="VACUOLAR PROTEIN SORTING-ASSOCIATED PROTEIN 1"/>
    <property type="match status" value="1"/>
</dbReference>
<dbReference type="SMART" id="SM00302">
    <property type="entry name" value="GED"/>
    <property type="match status" value="1"/>
</dbReference>
<dbReference type="Gene3D" id="1.20.120.1240">
    <property type="entry name" value="Dynamin, middle domain"/>
    <property type="match status" value="1"/>
</dbReference>
<protein>
    <recommendedName>
        <fullName evidence="4">Vacuolar protein sorting-associated protein 1</fullName>
    </recommendedName>
</protein>
<sequence>MTTSLATPGGISDPALIQLVNKLQDVFVTINVNNPIDLPQIVVVGSQSSGKSSVLENIVGRDFLPRGSGIVTRRPLVLQLINREPKAQTNGVKDEVANGTTDKHANADEWGEFLHIPGQKFYDFNKIRDEISRETEAKVGRNAGISPAPINLRVYSPNVLNLTLVDLPGLTKVPVGDQPRDIERQIREMVMKYIQKSNAIILAVTAANQDLANSDGLKLAREVDPEGQRTIGVLTKIDLMDEGTDVVDILAGRIIPLRLGYVPVVNRGQRDIDNKKAISTALEAEKNFFEQHKAYRNKSSYCGTPYLARKLNFILMMHIKQTLPDIKARITSSLQKYNTELESLGPSMLGNSGNIVLNIITEFTNEWRTVLEGNNTELSSAELSGGARISFVFHELYSNGIKAIDPFDLVKDPDIRMFLFNSSGSSPALFVGANTFELIVKQQIKRLEEPSVKCISLVYDELVRILTQLLGKQQYRRYPQLKDKINQVVISFFKKAMDPTNKLVRDMVSMEACYINTAHPDFLNGHRAMAIVNERHNPSKPVQVDPKTGKPLPSPSARAASPTLADTNLGGEDKAGFFGSFFSAKNKKKAAAMEPPPPTLKALGTPTERETIEVEVIKLLIQSYFNIVKRTMIDMVPKAIMLNLVQFTKDEMQRELLENMYQQDTLDDLLKESDYTIRRRKECQQMVEALTKAAEVVGQSARVRLLLEMEEQRTGSRQEEEEEEEEGELGSRQRFGMID</sequence>
<dbReference type="PROSITE" id="PS51718">
    <property type="entry name" value="G_DYNAMIN_2"/>
    <property type="match status" value="1"/>
</dbReference>
<dbReference type="GO" id="GO:0005777">
    <property type="term" value="C:peroxisome"/>
    <property type="evidence" value="ECO:0007669"/>
    <property type="project" value="TreeGrafter"/>
</dbReference>
<dbReference type="GO" id="GO:0007033">
    <property type="term" value="P:vacuole organization"/>
    <property type="evidence" value="ECO:0007669"/>
    <property type="project" value="UniProtKB-ARBA"/>
</dbReference>
<feature type="domain" description="GED" evidence="7">
    <location>
        <begin position="614"/>
        <end position="705"/>
    </location>
</feature>
<feature type="compositionally biased region" description="Low complexity" evidence="6">
    <location>
        <begin position="730"/>
        <end position="739"/>
    </location>
</feature>
<dbReference type="FunCoup" id="A0A507BLS1">
    <property type="interactions" value="389"/>
</dbReference>
<keyword evidence="3" id="KW-0505">Motor protein</keyword>
<dbReference type="InterPro" id="IPR022812">
    <property type="entry name" value="Dynamin"/>
</dbReference>
<dbReference type="InterPro" id="IPR001401">
    <property type="entry name" value="Dynamin_GTPase"/>
</dbReference>
<comment type="similarity">
    <text evidence="5">Belongs to the TRAFAC class dynamin-like GTPase superfamily. Dynamin/Fzo/YdjA family.</text>
</comment>
<keyword evidence="1 5" id="KW-0547">Nucleotide-binding</keyword>
<dbReference type="STRING" id="1093900.A0A507BLS1"/>
<keyword evidence="2 5" id="KW-0342">GTP-binding</keyword>
<dbReference type="EMBL" id="SKBQ01000133">
    <property type="protein sequence ID" value="TPX17650.1"/>
    <property type="molecule type" value="Genomic_DNA"/>
</dbReference>
<dbReference type="SUPFAM" id="SSF52540">
    <property type="entry name" value="P-loop containing nucleoside triphosphate hydrolases"/>
    <property type="match status" value="1"/>
</dbReference>
<dbReference type="RefSeq" id="XP_030999361.1">
    <property type="nucleotide sequence ID" value="XM_031134860.1"/>
</dbReference>
<feature type="region of interest" description="Disordered" evidence="6">
    <location>
        <begin position="536"/>
        <end position="564"/>
    </location>
</feature>
<dbReference type="PROSITE" id="PS00410">
    <property type="entry name" value="G_DYNAMIN_1"/>
    <property type="match status" value="1"/>
</dbReference>
<evidence type="ECO:0000256" key="2">
    <source>
        <dbReference type="ARBA" id="ARBA00023134"/>
    </source>
</evidence>
<dbReference type="Pfam" id="PF01031">
    <property type="entry name" value="Dynamin_M"/>
    <property type="match status" value="1"/>
</dbReference>
<evidence type="ECO:0000256" key="6">
    <source>
        <dbReference type="SAM" id="MobiDB-lite"/>
    </source>
</evidence>
<dbReference type="GO" id="GO:0006897">
    <property type="term" value="P:endocytosis"/>
    <property type="evidence" value="ECO:0007669"/>
    <property type="project" value="TreeGrafter"/>
</dbReference>
<dbReference type="Pfam" id="PF02212">
    <property type="entry name" value="GED"/>
    <property type="match status" value="1"/>
</dbReference>